<evidence type="ECO:0000259" key="8">
    <source>
        <dbReference type="SMART" id="SM00984"/>
    </source>
</evidence>
<dbReference type="Gene3D" id="3.40.50.720">
    <property type="entry name" value="NAD(P)-binding Rossmann-like Domain"/>
    <property type="match status" value="2"/>
</dbReference>
<evidence type="ECO:0000256" key="2">
    <source>
        <dbReference type="ARBA" id="ARBA00006601"/>
    </source>
</evidence>
<sequence>MKICMIGTGYVGLVVGACFAEMGHQVICVDNNPAKIASLQNGQVPIYEPGLEQLVERNVEAGRLSFSLDLIESVGHSQFIFIAVGTPPAEDGSADLTYVMNAVRQIGASLNHYAVIITKSTVPIGSSEMIRGVIRAELERRGMSDLTFDIVSNPEFLREGAAVGDFLHPNRIVVGTDNERALQYMKELYLPLTSLGYPLIQMDIASAELAKYASNAMLATRISFMNEMAGICESVGADIERVRQGMELDHRIGSYFLSAGVGYGGSCFPKDVRAIIQSASERNVPTHILEAVDKVNHQQKKKLYEMVRSHFGDNISQLRVAVWGLSFKPETDDIREAPSIETIELLRQRGVVIQAHDPVALQNAYQALGEQNMVYYSDPYQALMDADALLLFTEWKQYRAADLKRVKSLLKQPVVFDGRNLFDPERMKEAGFVYQSIGRT</sequence>
<evidence type="ECO:0000313" key="10">
    <source>
        <dbReference type="Proteomes" id="UP001596044"/>
    </source>
</evidence>
<keyword evidence="10" id="KW-1185">Reference proteome</keyword>
<protein>
    <recommendedName>
        <fullName evidence="3 7">UDP-glucose 6-dehydrogenase</fullName>
        <ecNumber evidence="3 7">1.1.1.22</ecNumber>
    </recommendedName>
</protein>
<evidence type="ECO:0000313" key="9">
    <source>
        <dbReference type="EMBL" id="MFC5447348.1"/>
    </source>
</evidence>
<dbReference type="Pfam" id="PF03721">
    <property type="entry name" value="UDPG_MGDP_dh_N"/>
    <property type="match status" value="1"/>
</dbReference>
<dbReference type="SUPFAM" id="SSF52413">
    <property type="entry name" value="UDP-glucose/GDP-mannose dehydrogenase C-terminal domain"/>
    <property type="match status" value="1"/>
</dbReference>
<dbReference type="InterPro" id="IPR036220">
    <property type="entry name" value="UDP-Glc/GDP-Man_DH_C_sf"/>
</dbReference>
<dbReference type="PANTHER" id="PTHR43750:SF3">
    <property type="entry name" value="UDP-GLUCOSE 6-DEHYDROGENASE TUAD"/>
    <property type="match status" value="1"/>
</dbReference>
<keyword evidence="4 7" id="KW-0560">Oxidoreductase</keyword>
<dbReference type="PIRSF" id="PIRSF500134">
    <property type="entry name" value="UDPglc_DH_bac"/>
    <property type="match status" value="1"/>
</dbReference>
<dbReference type="Proteomes" id="UP001596044">
    <property type="component" value="Unassembled WGS sequence"/>
</dbReference>
<dbReference type="InterPro" id="IPR028357">
    <property type="entry name" value="UDPglc_DH_bac"/>
</dbReference>
<proteinExistence type="inferred from homology"/>
<dbReference type="InterPro" id="IPR008927">
    <property type="entry name" value="6-PGluconate_DH-like_C_sf"/>
</dbReference>
<keyword evidence="5 7" id="KW-0520">NAD</keyword>
<evidence type="ECO:0000256" key="3">
    <source>
        <dbReference type="ARBA" id="ARBA00012954"/>
    </source>
</evidence>
<dbReference type="Gene3D" id="1.20.5.100">
    <property type="entry name" value="Cytochrome c1, transmembrane anchor, C-terminal"/>
    <property type="match status" value="1"/>
</dbReference>
<dbReference type="PROSITE" id="PS51257">
    <property type="entry name" value="PROKAR_LIPOPROTEIN"/>
    <property type="match status" value="1"/>
</dbReference>
<evidence type="ECO:0000256" key="6">
    <source>
        <dbReference type="ARBA" id="ARBA00047473"/>
    </source>
</evidence>
<dbReference type="NCBIfam" id="TIGR03026">
    <property type="entry name" value="NDP-sugDHase"/>
    <property type="match status" value="1"/>
</dbReference>
<dbReference type="InterPro" id="IPR017476">
    <property type="entry name" value="UDP-Glc/GDP-Man"/>
</dbReference>
<name>A0ABW0K1R2_9BACL</name>
<accession>A0ABW0K1R2</accession>
<dbReference type="SUPFAM" id="SSF48179">
    <property type="entry name" value="6-phosphogluconate dehydrogenase C-terminal domain-like"/>
    <property type="match status" value="1"/>
</dbReference>
<dbReference type="InterPro" id="IPR014027">
    <property type="entry name" value="UDP-Glc/GDP-Man_DH_C"/>
</dbReference>
<comment type="similarity">
    <text evidence="2 7">Belongs to the UDP-glucose/GDP-mannose dehydrogenase family.</text>
</comment>
<dbReference type="EMBL" id="JBHSMJ010000006">
    <property type="protein sequence ID" value="MFC5447348.1"/>
    <property type="molecule type" value="Genomic_DNA"/>
</dbReference>
<dbReference type="SUPFAM" id="SSF51735">
    <property type="entry name" value="NAD(P)-binding Rossmann-fold domains"/>
    <property type="match status" value="1"/>
</dbReference>
<dbReference type="PANTHER" id="PTHR43750">
    <property type="entry name" value="UDP-GLUCOSE 6-DEHYDROGENASE TUAD"/>
    <property type="match status" value="1"/>
</dbReference>
<evidence type="ECO:0000256" key="1">
    <source>
        <dbReference type="ARBA" id="ARBA00004701"/>
    </source>
</evidence>
<dbReference type="Pfam" id="PF00984">
    <property type="entry name" value="UDPG_MGDP_dh"/>
    <property type="match status" value="1"/>
</dbReference>
<dbReference type="RefSeq" id="WP_270884725.1">
    <property type="nucleotide sequence ID" value="NZ_JAQFVF010000078.1"/>
</dbReference>
<comment type="pathway">
    <text evidence="1">Nucleotide-sugar biosynthesis; UDP-alpha-D-glucuronate biosynthesis; UDP-alpha-D-glucuronate from UDP-alpha-D-glucose: step 1/1.</text>
</comment>
<feature type="domain" description="UDP-glucose/GDP-mannose dehydrogenase C-terminal" evidence="8">
    <location>
        <begin position="321"/>
        <end position="424"/>
    </location>
</feature>
<comment type="caution">
    <text evidence="9">The sequence shown here is derived from an EMBL/GenBank/DDBJ whole genome shotgun (WGS) entry which is preliminary data.</text>
</comment>
<dbReference type="PIRSF" id="PIRSF000124">
    <property type="entry name" value="UDPglc_GDPman_dh"/>
    <property type="match status" value="1"/>
</dbReference>
<dbReference type="InterPro" id="IPR001732">
    <property type="entry name" value="UDP-Glc/GDP-Man_DH_N"/>
</dbReference>
<reference evidence="10" key="1">
    <citation type="journal article" date="2019" name="Int. J. Syst. Evol. Microbiol.">
        <title>The Global Catalogue of Microorganisms (GCM) 10K type strain sequencing project: providing services to taxonomists for standard genome sequencing and annotation.</title>
        <authorList>
            <consortium name="The Broad Institute Genomics Platform"/>
            <consortium name="The Broad Institute Genome Sequencing Center for Infectious Disease"/>
            <person name="Wu L."/>
            <person name="Ma J."/>
        </authorList>
    </citation>
    <scope>NUCLEOTIDE SEQUENCE [LARGE SCALE GENOMIC DNA]</scope>
    <source>
        <strain evidence="10">KACC 11904</strain>
    </source>
</reference>
<dbReference type="Pfam" id="PF03720">
    <property type="entry name" value="UDPG_MGDP_dh_C"/>
    <property type="match status" value="1"/>
</dbReference>
<evidence type="ECO:0000256" key="5">
    <source>
        <dbReference type="ARBA" id="ARBA00023027"/>
    </source>
</evidence>
<comment type="catalytic activity">
    <reaction evidence="6 7">
        <text>UDP-alpha-D-glucose + 2 NAD(+) + H2O = UDP-alpha-D-glucuronate + 2 NADH + 3 H(+)</text>
        <dbReference type="Rhea" id="RHEA:23596"/>
        <dbReference type="ChEBI" id="CHEBI:15377"/>
        <dbReference type="ChEBI" id="CHEBI:15378"/>
        <dbReference type="ChEBI" id="CHEBI:57540"/>
        <dbReference type="ChEBI" id="CHEBI:57945"/>
        <dbReference type="ChEBI" id="CHEBI:58052"/>
        <dbReference type="ChEBI" id="CHEBI:58885"/>
        <dbReference type="EC" id="1.1.1.22"/>
    </reaction>
</comment>
<organism evidence="9 10">
    <name type="scientific">Paenibacillus aestuarii</name>
    <dbReference type="NCBI Taxonomy" id="516965"/>
    <lineage>
        <taxon>Bacteria</taxon>
        <taxon>Bacillati</taxon>
        <taxon>Bacillota</taxon>
        <taxon>Bacilli</taxon>
        <taxon>Bacillales</taxon>
        <taxon>Paenibacillaceae</taxon>
        <taxon>Paenibacillus</taxon>
    </lineage>
</organism>
<dbReference type="EC" id="1.1.1.22" evidence="3 7"/>
<dbReference type="InterPro" id="IPR014026">
    <property type="entry name" value="UDP-Glc/GDP-Man_DH_dimer"/>
</dbReference>
<evidence type="ECO:0000256" key="4">
    <source>
        <dbReference type="ARBA" id="ARBA00023002"/>
    </source>
</evidence>
<dbReference type="SMART" id="SM00984">
    <property type="entry name" value="UDPG_MGDP_dh_C"/>
    <property type="match status" value="1"/>
</dbReference>
<evidence type="ECO:0000256" key="7">
    <source>
        <dbReference type="PIRNR" id="PIRNR000124"/>
    </source>
</evidence>
<dbReference type="InterPro" id="IPR036291">
    <property type="entry name" value="NAD(P)-bd_dom_sf"/>
</dbReference>
<gene>
    <name evidence="9" type="ORF">ACFPOG_03695</name>
</gene>